<accession>A0A2H4JC18</accession>
<feature type="transmembrane region" description="Helical" evidence="1">
    <location>
        <begin position="23"/>
        <end position="46"/>
    </location>
</feature>
<sequence>MNPNPILDVLRAKMAEQPLVKKYANTVATAVAAVVAVLWTVISVGVNLPDQVVVGGLLLASLGTVVGVKFTPNGVTDKQIDELEAYTRRNVPRGE</sequence>
<evidence type="ECO:0000256" key="1">
    <source>
        <dbReference type="SAM" id="Phobius"/>
    </source>
</evidence>
<reference evidence="2" key="1">
    <citation type="submission" date="2017-06" db="EMBL/GenBank/DDBJ databases">
        <title>Novel phages from South African skin metaviromes.</title>
        <authorList>
            <person name="van Zyl L.J."/>
            <person name="Abrahams Y."/>
            <person name="Stander E.A."/>
            <person name="Kirby B.M."/>
            <person name="Clavaud C."/>
            <person name="Farcet C."/>
            <person name="Breton L."/>
            <person name="Trindade M.I."/>
        </authorList>
    </citation>
    <scope>NUCLEOTIDE SEQUENCE</scope>
</reference>
<proteinExistence type="predicted"/>
<gene>
    <name evidence="2" type="ORF">7S6_3</name>
</gene>
<keyword evidence="1" id="KW-0472">Membrane</keyword>
<dbReference type="EMBL" id="MF417975">
    <property type="protein sequence ID" value="ASN72802.1"/>
    <property type="molecule type" value="Genomic_DNA"/>
</dbReference>
<name>A0A2H4JC18_9CAUD</name>
<keyword evidence="1" id="KW-0812">Transmembrane</keyword>
<feature type="transmembrane region" description="Helical" evidence="1">
    <location>
        <begin position="52"/>
        <end position="70"/>
    </location>
</feature>
<keyword evidence="1" id="KW-1133">Transmembrane helix</keyword>
<evidence type="ECO:0000313" key="2">
    <source>
        <dbReference type="EMBL" id="ASN72802.1"/>
    </source>
</evidence>
<organism evidence="2">
    <name type="scientific">uncultured Caudovirales phage</name>
    <dbReference type="NCBI Taxonomy" id="2100421"/>
    <lineage>
        <taxon>Viruses</taxon>
        <taxon>Duplodnaviria</taxon>
        <taxon>Heunggongvirae</taxon>
        <taxon>Uroviricota</taxon>
        <taxon>Caudoviricetes</taxon>
        <taxon>Peduoviridae</taxon>
        <taxon>Maltschvirus</taxon>
        <taxon>Maltschvirus maltsch</taxon>
    </lineage>
</organism>
<protein>
    <submittedName>
        <fullName evidence="2">Putative holin</fullName>
    </submittedName>
</protein>